<proteinExistence type="predicted"/>
<organism evidence="2 3">
    <name type="scientific">Gordonia alkaliphila</name>
    <dbReference type="NCBI Taxonomy" id="1053547"/>
    <lineage>
        <taxon>Bacteria</taxon>
        <taxon>Bacillati</taxon>
        <taxon>Actinomycetota</taxon>
        <taxon>Actinomycetes</taxon>
        <taxon>Mycobacteriales</taxon>
        <taxon>Gordoniaceae</taxon>
        <taxon>Gordonia</taxon>
    </lineage>
</organism>
<accession>A0ABP8ZH06</accession>
<evidence type="ECO:0000256" key="1">
    <source>
        <dbReference type="SAM" id="MobiDB-lite"/>
    </source>
</evidence>
<dbReference type="RefSeq" id="WP_345314125.1">
    <property type="nucleotide sequence ID" value="NZ_BAABIE010000016.1"/>
</dbReference>
<evidence type="ECO:0000313" key="2">
    <source>
        <dbReference type="EMBL" id="GAA4756258.1"/>
    </source>
</evidence>
<comment type="caution">
    <text evidence="2">The sequence shown here is derived from an EMBL/GenBank/DDBJ whole genome shotgun (WGS) entry which is preliminary data.</text>
</comment>
<feature type="region of interest" description="Disordered" evidence="1">
    <location>
        <begin position="1"/>
        <end position="49"/>
    </location>
</feature>
<dbReference type="Proteomes" id="UP001500822">
    <property type="component" value="Unassembled WGS sequence"/>
</dbReference>
<name>A0ABP8ZH06_9ACTN</name>
<evidence type="ECO:0000313" key="3">
    <source>
        <dbReference type="Proteomes" id="UP001500822"/>
    </source>
</evidence>
<feature type="compositionally biased region" description="Basic and acidic residues" evidence="1">
    <location>
        <begin position="36"/>
        <end position="49"/>
    </location>
</feature>
<reference evidence="3" key="1">
    <citation type="journal article" date="2019" name="Int. J. Syst. Evol. Microbiol.">
        <title>The Global Catalogue of Microorganisms (GCM) 10K type strain sequencing project: providing services to taxonomists for standard genome sequencing and annotation.</title>
        <authorList>
            <consortium name="The Broad Institute Genomics Platform"/>
            <consortium name="The Broad Institute Genome Sequencing Center for Infectious Disease"/>
            <person name="Wu L."/>
            <person name="Ma J."/>
        </authorList>
    </citation>
    <scope>NUCLEOTIDE SEQUENCE [LARGE SCALE GENOMIC DNA]</scope>
    <source>
        <strain evidence="3">JCM 18077</strain>
    </source>
</reference>
<dbReference type="EMBL" id="BAABIE010000016">
    <property type="protein sequence ID" value="GAA4756258.1"/>
    <property type="molecule type" value="Genomic_DNA"/>
</dbReference>
<feature type="compositionally biased region" description="Basic and acidic residues" evidence="1">
    <location>
        <begin position="7"/>
        <end position="22"/>
    </location>
</feature>
<gene>
    <name evidence="2" type="ORF">GCM10023217_30160</name>
</gene>
<sequence length="49" mass="5388">MYDDYDDARQAHYDNEAADVDRTPTPAELAQSAADDLVRGRFQKDAGAA</sequence>
<keyword evidence="3" id="KW-1185">Reference proteome</keyword>
<protein>
    <submittedName>
        <fullName evidence="2">Uncharacterized protein</fullName>
    </submittedName>
</protein>